<dbReference type="InterPro" id="IPR036188">
    <property type="entry name" value="FAD/NAD-bd_sf"/>
</dbReference>
<dbReference type="EMBL" id="JACMRX010000001">
    <property type="protein sequence ID" value="KAF7997432.1"/>
    <property type="molecule type" value="Genomic_DNA"/>
</dbReference>
<comment type="cofactor">
    <cofactor evidence="1">
        <name>FAD</name>
        <dbReference type="ChEBI" id="CHEBI:57692"/>
    </cofactor>
</comment>
<evidence type="ECO:0000256" key="5">
    <source>
        <dbReference type="ARBA" id="ARBA00023002"/>
    </source>
</evidence>
<dbReference type="OrthoDB" id="333024at2759"/>
<evidence type="ECO:0000313" key="6">
    <source>
        <dbReference type="EMBL" id="KAF7997432.1"/>
    </source>
</evidence>
<accession>A0A834Y635</accession>
<name>A0A834Y635_APHGI</name>
<dbReference type="GO" id="GO:0016491">
    <property type="term" value="F:oxidoreductase activity"/>
    <property type="evidence" value="ECO:0007669"/>
    <property type="project" value="UniProtKB-KW"/>
</dbReference>
<comment type="caution">
    <text evidence="6">The sequence shown here is derived from an EMBL/GenBank/DDBJ whole genome shotgun (WGS) entry which is preliminary data.</text>
</comment>
<proteinExistence type="predicted"/>
<dbReference type="InterPro" id="IPR055275">
    <property type="entry name" value="Ferredox_Rdtase"/>
</dbReference>
<gene>
    <name evidence="6" type="ORF">HCN44_006003</name>
</gene>
<organism evidence="6 7">
    <name type="scientific">Aphidius gifuensis</name>
    <name type="common">Parasitoid wasp</name>
    <dbReference type="NCBI Taxonomy" id="684658"/>
    <lineage>
        <taxon>Eukaryota</taxon>
        <taxon>Metazoa</taxon>
        <taxon>Ecdysozoa</taxon>
        <taxon>Arthropoda</taxon>
        <taxon>Hexapoda</taxon>
        <taxon>Insecta</taxon>
        <taxon>Pterygota</taxon>
        <taxon>Neoptera</taxon>
        <taxon>Endopterygota</taxon>
        <taxon>Hymenoptera</taxon>
        <taxon>Apocrita</taxon>
        <taxon>Ichneumonoidea</taxon>
        <taxon>Braconidae</taxon>
        <taxon>Aphidiinae</taxon>
        <taxon>Aphidius</taxon>
    </lineage>
</organism>
<keyword evidence="4" id="KW-0521">NADP</keyword>
<keyword evidence="5" id="KW-0560">Oxidoreductase</keyword>
<evidence type="ECO:0000256" key="4">
    <source>
        <dbReference type="ARBA" id="ARBA00022857"/>
    </source>
</evidence>
<reference evidence="6 7" key="1">
    <citation type="submission" date="2020-08" db="EMBL/GenBank/DDBJ databases">
        <title>Aphidius gifuensis genome sequencing and assembly.</title>
        <authorList>
            <person name="Du Z."/>
        </authorList>
    </citation>
    <scope>NUCLEOTIDE SEQUENCE [LARGE SCALE GENOMIC DNA]</scope>
    <source>
        <strain evidence="6">YNYX2018</strain>
        <tissue evidence="6">Adults</tissue>
    </source>
</reference>
<dbReference type="AlphaFoldDB" id="A0A834Y635"/>
<protein>
    <submittedName>
        <fullName evidence="6">Uncharacterized protein</fullName>
    </submittedName>
</protein>
<evidence type="ECO:0000256" key="1">
    <source>
        <dbReference type="ARBA" id="ARBA00001974"/>
    </source>
</evidence>
<evidence type="ECO:0000313" key="7">
    <source>
        <dbReference type="Proteomes" id="UP000639338"/>
    </source>
</evidence>
<dbReference type="SUPFAM" id="SSF51905">
    <property type="entry name" value="FAD/NAD(P)-binding domain"/>
    <property type="match status" value="1"/>
</dbReference>
<evidence type="ECO:0000256" key="3">
    <source>
        <dbReference type="ARBA" id="ARBA00022827"/>
    </source>
</evidence>
<keyword evidence="7" id="KW-1185">Reference proteome</keyword>
<dbReference type="PANTHER" id="PTHR48467">
    <property type="entry name" value="GLUTAMATE SYNTHASE 1 [NADH], CHLOROPLASTIC-LIKE"/>
    <property type="match status" value="1"/>
</dbReference>
<keyword evidence="3" id="KW-0274">FAD</keyword>
<dbReference type="Proteomes" id="UP000639338">
    <property type="component" value="Unassembled WGS sequence"/>
</dbReference>
<dbReference type="Gene3D" id="3.50.50.60">
    <property type="entry name" value="FAD/NAD(P)-binding domain"/>
    <property type="match status" value="1"/>
</dbReference>
<sequence>MIDVTVKQLQENYHAVLLTYGAEEDRSLGIPGENLSNVLTKAVVVGQGNVAIHVAIMLLAVIEELAKTNITVHSLEQLSKSKIKKVWIIGRRGPLQAVFTIAELREMTKFAKKICLSVNVLEGTDYKNQPANKYRLDMNEYGRRNRHSSGNSLEKKFATAYKVPLTTYEIIIEKDKYSHFTFNNYQNNKIQQEINEPAVIENNFKPLLRECVKKIYMERASLTVKTTKTAGVITILEEDAPPPSPPKSPDHDPYNIFYMPRSSETTLRIKVAGGNLIKQSTSVVELRASFIQTDIGPMRLKNFHRMRIKRYSHGTLEPEPHIAHY</sequence>
<dbReference type="PANTHER" id="PTHR48467:SF1">
    <property type="entry name" value="GLUTAMATE SYNTHASE 1 [NADH], CHLOROPLASTIC-LIKE"/>
    <property type="match status" value="1"/>
</dbReference>
<evidence type="ECO:0000256" key="2">
    <source>
        <dbReference type="ARBA" id="ARBA00022630"/>
    </source>
</evidence>
<keyword evidence="2" id="KW-0285">Flavoprotein</keyword>